<gene>
    <name evidence="11" type="ORF">HJC23_012369</name>
</gene>
<evidence type="ECO:0000256" key="5">
    <source>
        <dbReference type="ARBA" id="ARBA00022723"/>
    </source>
</evidence>
<reference evidence="11 12" key="1">
    <citation type="journal article" date="2020" name="G3 (Bethesda)">
        <title>Improved Reference Genome for Cyclotella cryptica CCMP332, a Model for Cell Wall Morphogenesis, Salinity Adaptation, and Lipid Production in Diatoms (Bacillariophyta).</title>
        <authorList>
            <person name="Roberts W.R."/>
            <person name="Downey K.M."/>
            <person name="Ruck E.C."/>
            <person name="Traller J.C."/>
            <person name="Alverson A.J."/>
        </authorList>
    </citation>
    <scope>NUCLEOTIDE SEQUENCE [LARGE SCALE GENOMIC DNA]</scope>
    <source>
        <strain evidence="11 12">CCMP332</strain>
    </source>
</reference>
<dbReference type="InterPro" id="IPR020084">
    <property type="entry name" value="NUDIX_hydrolase_CS"/>
</dbReference>
<keyword evidence="8" id="KW-0464">Manganese</keyword>
<evidence type="ECO:0000259" key="10">
    <source>
        <dbReference type="PROSITE" id="PS51462"/>
    </source>
</evidence>
<feature type="compositionally biased region" description="Basic and acidic residues" evidence="9">
    <location>
        <begin position="513"/>
        <end position="528"/>
    </location>
</feature>
<dbReference type="InterPro" id="IPR036189">
    <property type="entry name" value="DCP2_BoxA_sf"/>
</dbReference>
<proteinExistence type="inferred from homology"/>
<dbReference type="SUPFAM" id="SSF140586">
    <property type="entry name" value="Dcp2 domain-like"/>
    <property type="match status" value="1"/>
</dbReference>
<organism evidence="11 12">
    <name type="scientific">Cyclotella cryptica</name>
    <dbReference type="NCBI Taxonomy" id="29204"/>
    <lineage>
        <taxon>Eukaryota</taxon>
        <taxon>Sar</taxon>
        <taxon>Stramenopiles</taxon>
        <taxon>Ochrophyta</taxon>
        <taxon>Bacillariophyta</taxon>
        <taxon>Coscinodiscophyceae</taxon>
        <taxon>Thalassiosirophycidae</taxon>
        <taxon>Stephanodiscales</taxon>
        <taxon>Stephanodiscaceae</taxon>
        <taxon>Cyclotella</taxon>
    </lineage>
</organism>
<comment type="caution">
    <text evidence="11">The sequence shown here is derived from an EMBL/GenBank/DDBJ whole genome shotgun (WGS) entry which is preliminary data.</text>
</comment>
<dbReference type="PANTHER" id="PTHR23114">
    <property type="entry name" value="M7GPPPN-MRNA HYDROLASE"/>
    <property type="match status" value="1"/>
</dbReference>
<dbReference type="GO" id="GO:0046872">
    <property type="term" value="F:metal ion binding"/>
    <property type="evidence" value="ECO:0007669"/>
    <property type="project" value="UniProtKB-KW"/>
</dbReference>
<dbReference type="InterPro" id="IPR000086">
    <property type="entry name" value="NUDIX_hydrolase_dom"/>
</dbReference>
<feature type="region of interest" description="Disordered" evidence="9">
    <location>
        <begin position="492"/>
        <end position="583"/>
    </location>
</feature>
<keyword evidence="5" id="KW-0479">Metal-binding</keyword>
<dbReference type="CDD" id="cd03672">
    <property type="entry name" value="NUDIX_Dcp2p_Nudt20"/>
    <property type="match status" value="1"/>
</dbReference>
<dbReference type="GO" id="GO:0005737">
    <property type="term" value="C:cytoplasm"/>
    <property type="evidence" value="ECO:0007669"/>
    <property type="project" value="UniProtKB-SubCell"/>
</dbReference>
<dbReference type="InterPro" id="IPR015797">
    <property type="entry name" value="NUDIX_hydrolase-like_dom_sf"/>
</dbReference>
<evidence type="ECO:0000313" key="12">
    <source>
        <dbReference type="Proteomes" id="UP001516023"/>
    </source>
</evidence>
<dbReference type="Gene3D" id="1.10.10.1050">
    <property type="entry name" value="Dcp2, box A domain"/>
    <property type="match status" value="1"/>
</dbReference>
<dbReference type="AlphaFoldDB" id="A0ABD3QCM3"/>
<dbReference type="SUPFAM" id="SSF55811">
    <property type="entry name" value="Nudix"/>
    <property type="match status" value="1"/>
</dbReference>
<dbReference type="GO" id="GO:0003723">
    <property type="term" value="F:RNA binding"/>
    <property type="evidence" value="ECO:0007669"/>
    <property type="project" value="UniProtKB-KW"/>
</dbReference>
<keyword evidence="4" id="KW-0963">Cytoplasm</keyword>
<sequence>MPYCVIGGVHLQAGGGQVQCSLGSFVASEQGAEIIVRLDEFGCVGYGAYGRFFAFVLGDGCDVGEDGGEVDHGQCDVRAVILCLSRFFYVPLVFYVTPPSKRSSRALKRLYRRAIVQDNVTHCPHTVENFMSPGSMNSLCTATALPSSCPRAALELPSSCPRAALVLLYPPTSLLHLGSALLSSAPALKESTRTMTASAATTTQQAYEEAMDDVHTRFILNLPSYELASPTRIFFQLEQAWWFYDDFICDAPASPSHDLPRFKHMKPFSLAMFQFSPLLQPLVPKFDEMYAEFNEYKRSISTYGTILLNDDATKVALCRNWNGKSWTLPGGKVNQNESGRDAAARETYEETGFDPYGERGICGEWRERRERGEMVQELIAPEKKNCGDNDDLGLVPFFEGDAPKSNVASSTSLLLPWETLQDDNKLIYTEADTNKRRTCYVCRGVPENFPFQPIARKEVSEVKFHELANLPKNTYAVLPFLGELKKWIRRDNKRRNAGSNDDNRPNTRSGSRSKNETRRATPNPKDRGGSTPKQRPSSNKKDKQRSDSRPNSKQKPRSNSKEVQHDDPLVASALASPGEPNRWTEEEMFATNERLMGRKITYSGNPHEFAEKGFAIESGQRLDPHSFRVVGGHFMNSEKKILAAPPRVEALQPLVARERSAGRNRSESLEYPDDEVELTPFFSDGGKAPWEEEGVARLSGLMEGFGISQKAGEEKEPVRSMGSNSKGLALLSRLRQGDSANESVSAADETFDSDAAMEPQQHAYDWFLTDKEITAKSQKEKLCSMLDSASPMLEPALNPPSTHSNGMQNEHWQWMKNWVNSLPRAPATEHFGEFHFDVDSIMTAVGKHTLVR</sequence>
<feature type="domain" description="Nudix hydrolase" evidence="10">
    <location>
        <begin position="298"/>
        <end position="490"/>
    </location>
</feature>
<keyword evidence="7" id="KW-0694">RNA-binding</keyword>
<evidence type="ECO:0000313" key="11">
    <source>
        <dbReference type="EMBL" id="KAL3798078.1"/>
    </source>
</evidence>
<feature type="compositionally biased region" description="Basic and acidic residues" evidence="9">
    <location>
        <begin position="539"/>
        <end position="550"/>
    </location>
</feature>
<dbReference type="GO" id="GO:0016071">
    <property type="term" value="P:mRNA metabolic process"/>
    <property type="evidence" value="ECO:0007669"/>
    <property type="project" value="UniProtKB-ARBA"/>
</dbReference>
<dbReference type="PROSITE" id="PS51462">
    <property type="entry name" value="NUDIX"/>
    <property type="match status" value="1"/>
</dbReference>
<dbReference type="SMART" id="SM01125">
    <property type="entry name" value="DCP2"/>
    <property type="match status" value="1"/>
</dbReference>
<dbReference type="Pfam" id="PF05026">
    <property type="entry name" value="DCP2"/>
    <property type="match status" value="1"/>
</dbReference>
<dbReference type="Pfam" id="PF00293">
    <property type="entry name" value="NUDIX"/>
    <property type="match status" value="1"/>
</dbReference>
<keyword evidence="6" id="KW-0378">Hydrolase</keyword>
<dbReference type="InterPro" id="IPR007722">
    <property type="entry name" value="DCP2_BoxA"/>
</dbReference>
<comment type="similarity">
    <text evidence="3">Belongs to the Nudix hydrolase family. DCP2 subfamily.</text>
</comment>
<dbReference type="PANTHER" id="PTHR23114:SF17">
    <property type="entry name" value="M7GPPPN-MRNA HYDROLASE"/>
    <property type="match status" value="1"/>
</dbReference>
<evidence type="ECO:0000256" key="1">
    <source>
        <dbReference type="ARBA" id="ARBA00001936"/>
    </source>
</evidence>
<evidence type="ECO:0000256" key="4">
    <source>
        <dbReference type="ARBA" id="ARBA00022490"/>
    </source>
</evidence>
<name>A0ABD3QCM3_9STRA</name>
<dbReference type="Gene3D" id="3.90.79.10">
    <property type="entry name" value="Nucleoside Triphosphate Pyrophosphohydrolase"/>
    <property type="match status" value="1"/>
</dbReference>
<dbReference type="GO" id="GO:0016787">
    <property type="term" value="F:hydrolase activity"/>
    <property type="evidence" value="ECO:0007669"/>
    <property type="project" value="UniProtKB-KW"/>
</dbReference>
<dbReference type="Proteomes" id="UP001516023">
    <property type="component" value="Unassembled WGS sequence"/>
</dbReference>
<comment type="cofactor">
    <cofactor evidence="1">
        <name>Mn(2+)</name>
        <dbReference type="ChEBI" id="CHEBI:29035"/>
    </cofactor>
</comment>
<evidence type="ECO:0000256" key="6">
    <source>
        <dbReference type="ARBA" id="ARBA00022801"/>
    </source>
</evidence>
<evidence type="ECO:0000256" key="8">
    <source>
        <dbReference type="ARBA" id="ARBA00023211"/>
    </source>
</evidence>
<dbReference type="EMBL" id="JABMIG020000049">
    <property type="protein sequence ID" value="KAL3798078.1"/>
    <property type="molecule type" value="Genomic_DNA"/>
</dbReference>
<dbReference type="PROSITE" id="PS00893">
    <property type="entry name" value="NUDIX_BOX"/>
    <property type="match status" value="1"/>
</dbReference>
<evidence type="ECO:0000256" key="9">
    <source>
        <dbReference type="SAM" id="MobiDB-lite"/>
    </source>
</evidence>
<evidence type="ECO:0000256" key="3">
    <source>
        <dbReference type="ARBA" id="ARBA00005279"/>
    </source>
</evidence>
<accession>A0ABD3QCM3</accession>
<keyword evidence="12" id="KW-1185">Reference proteome</keyword>
<evidence type="ECO:0000256" key="7">
    <source>
        <dbReference type="ARBA" id="ARBA00022884"/>
    </source>
</evidence>
<evidence type="ECO:0000256" key="2">
    <source>
        <dbReference type="ARBA" id="ARBA00004496"/>
    </source>
</evidence>
<protein>
    <recommendedName>
        <fullName evidence="10">Nudix hydrolase domain-containing protein</fullName>
    </recommendedName>
</protein>
<feature type="compositionally biased region" description="Basic and acidic residues" evidence="9">
    <location>
        <begin position="559"/>
        <end position="568"/>
    </location>
</feature>
<comment type="subcellular location">
    <subcellularLocation>
        <location evidence="2">Cytoplasm</location>
    </subcellularLocation>
</comment>
<dbReference type="InterPro" id="IPR044099">
    <property type="entry name" value="Dcp2_NUDIX"/>
</dbReference>